<dbReference type="InterPro" id="IPR036388">
    <property type="entry name" value="WH-like_DNA-bd_sf"/>
</dbReference>
<keyword evidence="3" id="KW-0238">DNA-binding</keyword>
<accession>A0ABQ1NSQ6</accession>
<dbReference type="Pfam" id="PF00126">
    <property type="entry name" value="HTH_1"/>
    <property type="match status" value="1"/>
</dbReference>
<dbReference type="CDD" id="cd08420">
    <property type="entry name" value="PBP2_CysL_like"/>
    <property type="match status" value="1"/>
</dbReference>
<evidence type="ECO:0000313" key="6">
    <source>
        <dbReference type="EMBL" id="GGC84475.1"/>
    </source>
</evidence>
<name>A0ABQ1NSQ6_9BACI</name>
<evidence type="ECO:0000256" key="2">
    <source>
        <dbReference type="ARBA" id="ARBA00023015"/>
    </source>
</evidence>
<dbReference type="PRINTS" id="PR00039">
    <property type="entry name" value="HTHLYSR"/>
</dbReference>
<keyword evidence="7" id="KW-1185">Reference proteome</keyword>
<dbReference type="InterPro" id="IPR036390">
    <property type="entry name" value="WH_DNA-bd_sf"/>
</dbReference>
<dbReference type="SUPFAM" id="SSF53850">
    <property type="entry name" value="Periplasmic binding protein-like II"/>
    <property type="match status" value="1"/>
</dbReference>
<dbReference type="RefSeq" id="WP_062441956.1">
    <property type="nucleotide sequence ID" value="NZ_BMCJ01000002.1"/>
</dbReference>
<evidence type="ECO:0000259" key="5">
    <source>
        <dbReference type="PROSITE" id="PS50931"/>
    </source>
</evidence>
<dbReference type="Pfam" id="PF03466">
    <property type="entry name" value="LysR_substrate"/>
    <property type="match status" value="1"/>
</dbReference>
<protein>
    <submittedName>
        <fullName evidence="6">LysR family transcriptional regulator</fullName>
    </submittedName>
</protein>
<dbReference type="NCBIfam" id="NF040786">
    <property type="entry name" value="LysR_Sec_metab"/>
    <property type="match status" value="1"/>
</dbReference>
<feature type="domain" description="HTH lysR-type" evidence="5">
    <location>
        <begin position="1"/>
        <end position="58"/>
    </location>
</feature>
<comment type="caution">
    <text evidence="6">The sequence shown here is derived from an EMBL/GenBank/DDBJ whole genome shotgun (WGS) entry which is preliminary data.</text>
</comment>
<dbReference type="PROSITE" id="PS50931">
    <property type="entry name" value="HTH_LYSR"/>
    <property type="match status" value="1"/>
</dbReference>
<dbReference type="PANTHER" id="PTHR30126">
    <property type="entry name" value="HTH-TYPE TRANSCRIPTIONAL REGULATOR"/>
    <property type="match status" value="1"/>
</dbReference>
<comment type="similarity">
    <text evidence="1">Belongs to the LysR transcriptional regulatory family.</text>
</comment>
<keyword evidence="2" id="KW-0805">Transcription regulation</keyword>
<dbReference type="Proteomes" id="UP000619534">
    <property type="component" value="Unassembled WGS sequence"/>
</dbReference>
<evidence type="ECO:0000256" key="3">
    <source>
        <dbReference type="ARBA" id="ARBA00023125"/>
    </source>
</evidence>
<dbReference type="InterPro" id="IPR047788">
    <property type="entry name" value="LysR-like_Sec_metab"/>
</dbReference>
<evidence type="ECO:0000313" key="7">
    <source>
        <dbReference type="Proteomes" id="UP000619534"/>
    </source>
</evidence>
<evidence type="ECO:0000256" key="4">
    <source>
        <dbReference type="ARBA" id="ARBA00023163"/>
    </source>
</evidence>
<keyword evidence="4" id="KW-0804">Transcription</keyword>
<gene>
    <name evidence="6" type="ORF">GCM10007216_13950</name>
</gene>
<organism evidence="6 7">
    <name type="scientific">Thalassobacillus devorans</name>
    <dbReference type="NCBI Taxonomy" id="279813"/>
    <lineage>
        <taxon>Bacteria</taxon>
        <taxon>Bacillati</taxon>
        <taxon>Bacillota</taxon>
        <taxon>Bacilli</taxon>
        <taxon>Bacillales</taxon>
        <taxon>Bacillaceae</taxon>
        <taxon>Thalassobacillus</taxon>
    </lineage>
</organism>
<dbReference type="EMBL" id="BMCJ01000002">
    <property type="protein sequence ID" value="GGC84475.1"/>
    <property type="molecule type" value="Genomic_DNA"/>
</dbReference>
<evidence type="ECO:0000256" key="1">
    <source>
        <dbReference type="ARBA" id="ARBA00009437"/>
    </source>
</evidence>
<dbReference type="SUPFAM" id="SSF46785">
    <property type="entry name" value="Winged helix' DNA-binding domain"/>
    <property type="match status" value="1"/>
</dbReference>
<dbReference type="Gene3D" id="3.40.190.290">
    <property type="match status" value="1"/>
</dbReference>
<dbReference type="InterPro" id="IPR000847">
    <property type="entry name" value="LysR_HTH_N"/>
</dbReference>
<dbReference type="InterPro" id="IPR005119">
    <property type="entry name" value="LysR_subst-bd"/>
</dbReference>
<dbReference type="PANTHER" id="PTHR30126:SF39">
    <property type="entry name" value="HTH-TYPE TRANSCRIPTIONAL REGULATOR CYSL"/>
    <property type="match status" value="1"/>
</dbReference>
<sequence>MNYEKLQTFITVAEKKSFSEAAKILYLSQPTITSQIKSLEKDLNTSLFDRTTKQVQLTAAAHVLYRYAKEIIKVSDTAKKEILSMAEQVHGDLEVACSLTIGENILPPILREFKSAFPFIQMRVNITNSTSIIKKVKDHVLDIGLIEAPIEDPDLYIQPFMEDELVLAAPPDYFAEESNGIMLPEIASLPLVLRERGSGTRTVMNEYLQANNINPEQLKIEFELGSNEAVISAVEAGLGLSILSKSAIKKELQFGLLQLIPIEEITFKRNFYIVYHQEAVLKATTDVFLATLEGLAAKLSDEPAKKNNHKLIELGGILNGKSRITS</sequence>
<reference evidence="7" key="1">
    <citation type="journal article" date="2019" name="Int. J. Syst. Evol. Microbiol.">
        <title>The Global Catalogue of Microorganisms (GCM) 10K type strain sequencing project: providing services to taxonomists for standard genome sequencing and annotation.</title>
        <authorList>
            <consortium name="The Broad Institute Genomics Platform"/>
            <consortium name="The Broad Institute Genome Sequencing Center for Infectious Disease"/>
            <person name="Wu L."/>
            <person name="Ma J."/>
        </authorList>
    </citation>
    <scope>NUCLEOTIDE SEQUENCE [LARGE SCALE GENOMIC DNA]</scope>
    <source>
        <strain evidence="7">CCM 7282</strain>
    </source>
</reference>
<dbReference type="Gene3D" id="1.10.10.10">
    <property type="entry name" value="Winged helix-like DNA-binding domain superfamily/Winged helix DNA-binding domain"/>
    <property type="match status" value="1"/>
</dbReference>
<proteinExistence type="inferred from homology"/>